<protein>
    <recommendedName>
        <fullName evidence="7">Major facilitator superfamily (MFS) profile domain-containing protein</fullName>
    </recommendedName>
</protein>
<keyword evidence="4 6" id="KW-1133">Transmembrane helix</keyword>
<dbReference type="GO" id="GO:0016020">
    <property type="term" value="C:membrane"/>
    <property type="evidence" value="ECO:0007669"/>
    <property type="project" value="UniProtKB-SubCell"/>
</dbReference>
<keyword evidence="9" id="KW-1185">Reference proteome</keyword>
<evidence type="ECO:0000313" key="9">
    <source>
        <dbReference type="Proteomes" id="UP001202328"/>
    </source>
</evidence>
<dbReference type="GO" id="GO:0022857">
    <property type="term" value="F:transmembrane transporter activity"/>
    <property type="evidence" value="ECO:0007669"/>
    <property type="project" value="InterPro"/>
</dbReference>
<evidence type="ECO:0000313" key="8">
    <source>
        <dbReference type="EMBL" id="KAI3954614.1"/>
    </source>
</evidence>
<dbReference type="InterPro" id="IPR003663">
    <property type="entry name" value="Sugar/inositol_transpt"/>
</dbReference>
<feature type="domain" description="Major facilitator superfamily (MFS) profile" evidence="7">
    <location>
        <begin position="106"/>
        <end position="261"/>
    </location>
</feature>
<evidence type="ECO:0000256" key="6">
    <source>
        <dbReference type="SAM" id="Phobius"/>
    </source>
</evidence>
<evidence type="ECO:0000256" key="2">
    <source>
        <dbReference type="ARBA" id="ARBA00022448"/>
    </source>
</evidence>
<comment type="caution">
    <text evidence="8">The sequence shown here is derived from an EMBL/GenBank/DDBJ whole genome shotgun (WGS) entry which is preliminary data.</text>
</comment>
<evidence type="ECO:0000256" key="3">
    <source>
        <dbReference type="ARBA" id="ARBA00022692"/>
    </source>
</evidence>
<dbReference type="SUPFAM" id="SSF103473">
    <property type="entry name" value="MFS general substrate transporter"/>
    <property type="match status" value="1"/>
</dbReference>
<comment type="subcellular location">
    <subcellularLocation>
        <location evidence="1">Membrane</location>
        <topology evidence="1">Multi-pass membrane protein</topology>
    </subcellularLocation>
</comment>
<accession>A0AAD4XWW1</accession>
<feature type="transmembrane region" description="Helical" evidence="6">
    <location>
        <begin position="107"/>
        <end position="131"/>
    </location>
</feature>
<feature type="transmembrane region" description="Helical" evidence="6">
    <location>
        <begin position="151"/>
        <end position="168"/>
    </location>
</feature>
<dbReference type="PANTHER" id="PTHR48023">
    <property type="entry name" value="D-XYLOSE-PROTON SYMPORTER-LIKE 2"/>
    <property type="match status" value="1"/>
</dbReference>
<dbReference type="InterPro" id="IPR036259">
    <property type="entry name" value="MFS_trans_sf"/>
</dbReference>
<dbReference type="GO" id="GO:1904659">
    <property type="term" value="P:D-glucose transmembrane transport"/>
    <property type="evidence" value="ECO:0007669"/>
    <property type="project" value="TreeGrafter"/>
</dbReference>
<reference evidence="8" key="1">
    <citation type="submission" date="2022-04" db="EMBL/GenBank/DDBJ databases">
        <title>A functionally conserved STORR gene fusion in Papaver species that diverged 16.8 million years ago.</title>
        <authorList>
            <person name="Catania T."/>
        </authorList>
    </citation>
    <scope>NUCLEOTIDE SEQUENCE</scope>
    <source>
        <strain evidence="8">S-188037</strain>
    </source>
</reference>
<evidence type="ECO:0000256" key="5">
    <source>
        <dbReference type="ARBA" id="ARBA00023136"/>
    </source>
</evidence>
<evidence type="ECO:0000256" key="4">
    <source>
        <dbReference type="ARBA" id="ARBA00022989"/>
    </source>
</evidence>
<dbReference type="InterPro" id="IPR050820">
    <property type="entry name" value="MFS_Sugar_Transporter"/>
</dbReference>
<proteinExistence type="predicted"/>
<evidence type="ECO:0000256" key="1">
    <source>
        <dbReference type="ARBA" id="ARBA00004141"/>
    </source>
</evidence>
<feature type="transmembrane region" description="Helical" evidence="6">
    <location>
        <begin position="238"/>
        <end position="260"/>
    </location>
</feature>
<dbReference type="PROSITE" id="PS50850">
    <property type="entry name" value="MFS"/>
    <property type="match status" value="1"/>
</dbReference>
<feature type="transmembrane region" description="Helical" evidence="6">
    <location>
        <begin position="180"/>
        <end position="198"/>
    </location>
</feature>
<dbReference type="Gene3D" id="1.20.1250.20">
    <property type="entry name" value="MFS general substrate transporter like domains"/>
    <property type="match status" value="1"/>
</dbReference>
<keyword evidence="2" id="KW-0813">Transport</keyword>
<organism evidence="8 9">
    <name type="scientific">Papaver atlanticum</name>
    <dbReference type="NCBI Taxonomy" id="357466"/>
    <lineage>
        <taxon>Eukaryota</taxon>
        <taxon>Viridiplantae</taxon>
        <taxon>Streptophyta</taxon>
        <taxon>Embryophyta</taxon>
        <taxon>Tracheophyta</taxon>
        <taxon>Spermatophyta</taxon>
        <taxon>Magnoliopsida</taxon>
        <taxon>Ranunculales</taxon>
        <taxon>Papaveraceae</taxon>
        <taxon>Papaveroideae</taxon>
        <taxon>Papaver</taxon>
    </lineage>
</organism>
<dbReference type="PRINTS" id="PR00171">
    <property type="entry name" value="SUGRTRNSPORT"/>
</dbReference>
<name>A0AAD4XWW1_9MAGN</name>
<dbReference type="AlphaFoldDB" id="A0AAD4XWW1"/>
<keyword evidence="5 6" id="KW-0472">Membrane</keyword>
<dbReference type="Pfam" id="PF00083">
    <property type="entry name" value="Sugar_tr"/>
    <property type="match status" value="1"/>
</dbReference>
<feature type="transmembrane region" description="Helical" evidence="6">
    <location>
        <begin position="204"/>
        <end position="226"/>
    </location>
</feature>
<dbReference type="EMBL" id="JAJJMB010001902">
    <property type="protein sequence ID" value="KAI3954614.1"/>
    <property type="molecule type" value="Genomic_DNA"/>
</dbReference>
<keyword evidence="3 6" id="KW-0812">Transmembrane</keyword>
<gene>
    <name evidence="8" type="ORF">MKW98_019745</name>
</gene>
<dbReference type="InterPro" id="IPR020846">
    <property type="entry name" value="MFS_dom"/>
</dbReference>
<dbReference type="Proteomes" id="UP001202328">
    <property type="component" value="Unassembled WGS sequence"/>
</dbReference>
<dbReference type="InterPro" id="IPR005828">
    <property type="entry name" value="MFS_sugar_transport-like"/>
</dbReference>
<dbReference type="PANTHER" id="PTHR48023:SF6">
    <property type="entry name" value="D-XYLOSE-PROTON SYMPORTER-LIKE 3, CHLOROPLASTIC"/>
    <property type="match status" value="1"/>
</dbReference>
<evidence type="ECO:0000259" key="7">
    <source>
        <dbReference type="PROSITE" id="PS50850"/>
    </source>
</evidence>
<sequence length="261" mass="27907">MAMANTTATSSIIFNPHTKTPYQLKDSKPLSLISSSSSNFFKKNKNLKLQRLSLLPSKLELRKHTKVGAKRESLSSDKEIQSLVSDGVAAVVHQDEGFSKNSEILPFLFPALGGLLFGYDIGAISGAAISLQSPKLSGTTWFNPSSTHLDLVVRGPFYAALISSVLVYPIADFLGRRHQLIIAAVLYMLGGLATALAPSLNVLILGRLLYGLGIGLAMHGAPLYIAETCPSRRCGTLMLMKELIIVLGILGGIICLGSVLL</sequence>